<dbReference type="Proteomes" id="UP001652660">
    <property type="component" value="Chromosome 8c"/>
</dbReference>
<feature type="domain" description="RNase H type-1" evidence="1">
    <location>
        <begin position="57"/>
        <end position="172"/>
    </location>
</feature>
<sequence>MVESFVGHLGRAKVLTTAHFRGDSDDPWRALATRRRSKIRFLAIAWRRPPLHCVKLNTDASICDGQGAGGGLLRDHESKIIFAFYNEFGEVDVLTAECLALLHGLRMCSVAFRERLLVEVNSNSLALLVSSRGSSQWPLCNFVRQIRHLVLSFSAAVRHTFREGNSAADRLAGSKLGRDWVTTSLANLPGEVRAAVLLDGRGFANVRVQRIRE</sequence>
<gene>
    <name evidence="3" type="primary">LOC140013394</name>
</gene>
<name>A0ABM4VGV2_COFAR</name>
<protein>
    <recommendedName>
        <fullName evidence="1">RNase H type-1 domain-containing protein</fullName>
    </recommendedName>
</protein>
<accession>A0ABM4VGV2</accession>
<dbReference type="CDD" id="cd06222">
    <property type="entry name" value="RNase_H_like"/>
    <property type="match status" value="1"/>
</dbReference>
<dbReference type="InterPro" id="IPR036397">
    <property type="entry name" value="RNaseH_sf"/>
</dbReference>
<dbReference type="Gene3D" id="3.30.420.10">
    <property type="entry name" value="Ribonuclease H-like superfamily/Ribonuclease H"/>
    <property type="match status" value="1"/>
</dbReference>
<reference evidence="3" key="1">
    <citation type="submission" date="2025-08" db="UniProtKB">
        <authorList>
            <consortium name="RefSeq"/>
        </authorList>
    </citation>
    <scope>IDENTIFICATION</scope>
    <source>
        <tissue evidence="3">Leaves</tissue>
    </source>
</reference>
<dbReference type="Pfam" id="PF13456">
    <property type="entry name" value="RVT_3"/>
    <property type="match status" value="1"/>
</dbReference>
<dbReference type="GeneID" id="140013394"/>
<dbReference type="InterPro" id="IPR044730">
    <property type="entry name" value="RNase_H-like_dom_plant"/>
</dbReference>
<dbReference type="PANTHER" id="PTHR47723:SF19">
    <property type="entry name" value="POLYNUCLEOTIDYL TRANSFERASE, RIBONUCLEASE H-LIKE SUPERFAMILY PROTEIN"/>
    <property type="match status" value="1"/>
</dbReference>
<dbReference type="SUPFAM" id="SSF53098">
    <property type="entry name" value="Ribonuclease H-like"/>
    <property type="match status" value="1"/>
</dbReference>
<proteinExistence type="predicted"/>
<dbReference type="InterPro" id="IPR002156">
    <property type="entry name" value="RNaseH_domain"/>
</dbReference>
<dbReference type="InterPro" id="IPR053151">
    <property type="entry name" value="RNase_H-like"/>
</dbReference>
<evidence type="ECO:0000313" key="3">
    <source>
        <dbReference type="RefSeq" id="XP_071918763.1"/>
    </source>
</evidence>
<dbReference type="InterPro" id="IPR012337">
    <property type="entry name" value="RNaseH-like_sf"/>
</dbReference>
<organism evidence="2 3">
    <name type="scientific">Coffea arabica</name>
    <name type="common">Arabian coffee</name>
    <dbReference type="NCBI Taxonomy" id="13443"/>
    <lineage>
        <taxon>Eukaryota</taxon>
        <taxon>Viridiplantae</taxon>
        <taxon>Streptophyta</taxon>
        <taxon>Embryophyta</taxon>
        <taxon>Tracheophyta</taxon>
        <taxon>Spermatophyta</taxon>
        <taxon>Magnoliopsida</taxon>
        <taxon>eudicotyledons</taxon>
        <taxon>Gunneridae</taxon>
        <taxon>Pentapetalae</taxon>
        <taxon>asterids</taxon>
        <taxon>lamiids</taxon>
        <taxon>Gentianales</taxon>
        <taxon>Rubiaceae</taxon>
        <taxon>Ixoroideae</taxon>
        <taxon>Gardenieae complex</taxon>
        <taxon>Bertiereae - Coffeeae clade</taxon>
        <taxon>Coffeeae</taxon>
        <taxon>Coffea</taxon>
    </lineage>
</organism>
<dbReference type="RefSeq" id="XP_071918763.1">
    <property type="nucleotide sequence ID" value="XM_072062662.1"/>
</dbReference>
<dbReference type="PANTHER" id="PTHR47723">
    <property type="entry name" value="OS05G0353850 PROTEIN"/>
    <property type="match status" value="1"/>
</dbReference>
<keyword evidence="2" id="KW-1185">Reference proteome</keyword>
<evidence type="ECO:0000259" key="1">
    <source>
        <dbReference type="Pfam" id="PF13456"/>
    </source>
</evidence>
<evidence type="ECO:0000313" key="2">
    <source>
        <dbReference type="Proteomes" id="UP001652660"/>
    </source>
</evidence>